<dbReference type="Proteomes" id="UP000051845">
    <property type="component" value="Unassembled WGS sequence"/>
</dbReference>
<organism evidence="6 7">
    <name type="scientific">Secundilactobacillus collinoides DSM 20515 = JCM 1123</name>
    <dbReference type="NCBI Taxonomy" id="1423733"/>
    <lineage>
        <taxon>Bacteria</taxon>
        <taxon>Bacillati</taxon>
        <taxon>Bacillota</taxon>
        <taxon>Bacilli</taxon>
        <taxon>Lactobacillales</taxon>
        <taxon>Lactobacillaceae</taxon>
        <taxon>Secundilactobacillus</taxon>
    </lineage>
</organism>
<keyword evidence="3 5" id="KW-1133">Transmembrane helix</keyword>
<feature type="transmembrane region" description="Helical" evidence="5">
    <location>
        <begin position="85"/>
        <end position="102"/>
    </location>
</feature>
<reference evidence="6 7" key="1">
    <citation type="journal article" date="2015" name="Genome Announc.">
        <title>Expanding the biotechnology potential of lactobacilli through comparative genomics of 213 strains and associated genera.</title>
        <authorList>
            <person name="Sun Z."/>
            <person name="Harris H.M."/>
            <person name="McCann A."/>
            <person name="Guo C."/>
            <person name="Argimon S."/>
            <person name="Zhang W."/>
            <person name="Yang X."/>
            <person name="Jeffery I.B."/>
            <person name="Cooney J.C."/>
            <person name="Kagawa T.F."/>
            <person name="Liu W."/>
            <person name="Song Y."/>
            <person name="Salvetti E."/>
            <person name="Wrobel A."/>
            <person name="Rasinkangas P."/>
            <person name="Parkhill J."/>
            <person name="Rea M.C."/>
            <person name="O'Sullivan O."/>
            <person name="Ritari J."/>
            <person name="Douillard F.P."/>
            <person name="Paul Ross R."/>
            <person name="Yang R."/>
            <person name="Briner A.E."/>
            <person name="Felis G.E."/>
            <person name="de Vos W.M."/>
            <person name="Barrangou R."/>
            <person name="Klaenhammer T.R."/>
            <person name="Caufield P.W."/>
            <person name="Cui Y."/>
            <person name="Zhang H."/>
            <person name="O'Toole P.W."/>
        </authorList>
    </citation>
    <scope>NUCLEOTIDE SEQUENCE [LARGE SCALE GENOMIC DNA]</scope>
    <source>
        <strain evidence="6 7">DSM 20515</strain>
    </source>
</reference>
<feature type="transmembrane region" description="Helical" evidence="5">
    <location>
        <begin position="15"/>
        <end position="37"/>
    </location>
</feature>
<evidence type="ECO:0000256" key="4">
    <source>
        <dbReference type="ARBA" id="ARBA00023136"/>
    </source>
</evidence>
<evidence type="ECO:0000256" key="5">
    <source>
        <dbReference type="SAM" id="Phobius"/>
    </source>
</evidence>
<evidence type="ECO:0000256" key="2">
    <source>
        <dbReference type="ARBA" id="ARBA00022692"/>
    </source>
</evidence>
<keyword evidence="2 5" id="KW-0812">Transmembrane</keyword>
<dbReference type="PATRIC" id="fig|1423733.4.peg.2416"/>
<keyword evidence="4 5" id="KW-0472">Membrane</keyword>
<feature type="transmembrane region" description="Helical" evidence="5">
    <location>
        <begin position="44"/>
        <end position="63"/>
    </location>
</feature>
<proteinExistence type="predicted"/>
<dbReference type="AlphaFoldDB" id="A0A0R2B7Y7"/>
<dbReference type="GO" id="GO:0016020">
    <property type="term" value="C:membrane"/>
    <property type="evidence" value="ECO:0007669"/>
    <property type="project" value="UniProtKB-SubCell"/>
</dbReference>
<sequence>MTWVNFFGNALDPKVGGIAFFGIFLSLVVFLIGQWLFKITNGFFLCQPLFVGMVLGIFILWLLSKWFGVSLPTFYQAAYKPGGDILFWFLNPATIAFAIPLYRRNDVFKKFWLEIVLSLIVGMVISLVVIYFVAKAAGLNNAMISSMLPQAATTAVAMPISAAVGGNSAVTAMACILNAVLIYALADVLIKVFRLNSDPVGAGLGLGTAGHTVGSAKAVQLGSVQGAMASIAVVVISIVVDIVVPPFASMMHLF</sequence>
<dbReference type="InterPro" id="IPR007300">
    <property type="entry name" value="CidB/LrgB"/>
</dbReference>
<dbReference type="Pfam" id="PF04172">
    <property type="entry name" value="LrgB"/>
    <property type="match status" value="1"/>
</dbReference>
<feature type="transmembrane region" description="Helical" evidence="5">
    <location>
        <begin position="154"/>
        <end position="186"/>
    </location>
</feature>
<comment type="subcellular location">
    <subcellularLocation>
        <location evidence="1">Membrane</location>
        <topology evidence="1">Multi-pass membrane protein</topology>
    </subcellularLocation>
</comment>
<gene>
    <name evidence="6" type="ORF">FC82_GL002303</name>
</gene>
<dbReference type="PANTHER" id="PTHR30249">
    <property type="entry name" value="PUTATIVE SEROTONIN TRANSPORTER"/>
    <property type="match status" value="1"/>
</dbReference>
<dbReference type="EMBL" id="AYYR01000053">
    <property type="protein sequence ID" value="KRM75432.1"/>
    <property type="molecule type" value="Genomic_DNA"/>
</dbReference>
<comment type="caution">
    <text evidence="6">The sequence shown here is derived from an EMBL/GenBank/DDBJ whole genome shotgun (WGS) entry which is preliminary data.</text>
</comment>
<evidence type="ECO:0000256" key="1">
    <source>
        <dbReference type="ARBA" id="ARBA00004141"/>
    </source>
</evidence>
<dbReference type="PANTHER" id="PTHR30249:SF0">
    <property type="entry name" value="PLASTIDAL GLYCOLATE_GLYCERATE TRANSLOCATOR 1, CHLOROPLASTIC"/>
    <property type="match status" value="1"/>
</dbReference>
<name>A0A0R2B7Y7_SECCO</name>
<evidence type="ECO:0000313" key="6">
    <source>
        <dbReference type="EMBL" id="KRM75432.1"/>
    </source>
</evidence>
<accession>A0A0R2B7Y7</accession>
<dbReference type="NCBIfam" id="NF003291">
    <property type="entry name" value="PRK04288.1"/>
    <property type="match status" value="1"/>
</dbReference>
<evidence type="ECO:0000313" key="7">
    <source>
        <dbReference type="Proteomes" id="UP000051845"/>
    </source>
</evidence>
<evidence type="ECO:0000256" key="3">
    <source>
        <dbReference type="ARBA" id="ARBA00022989"/>
    </source>
</evidence>
<dbReference type="RefSeq" id="WP_054760096.1">
    <property type="nucleotide sequence ID" value="NZ_AYYR01000053.1"/>
</dbReference>
<protein>
    <submittedName>
        <fullName evidence="6">LrgB family protein</fullName>
    </submittedName>
</protein>
<feature type="transmembrane region" description="Helical" evidence="5">
    <location>
        <begin position="111"/>
        <end position="134"/>
    </location>
</feature>
<feature type="transmembrane region" description="Helical" evidence="5">
    <location>
        <begin position="227"/>
        <end position="248"/>
    </location>
</feature>